<evidence type="ECO:0000313" key="10">
    <source>
        <dbReference type="EMBL" id="KMW58763.1"/>
    </source>
</evidence>
<evidence type="ECO:0000256" key="3">
    <source>
        <dbReference type="ARBA" id="ARBA00022723"/>
    </source>
</evidence>
<dbReference type="GO" id="GO:0004784">
    <property type="term" value="F:superoxide dismutase activity"/>
    <property type="evidence" value="ECO:0007669"/>
    <property type="project" value="UniProtKB-EC"/>
</dbReference>
<comment type="similarity">
    <text evidence="1 7">Belongs to the iron/manganese superoxide dismutase family.</text>
</comment>
<feature type="binding site" evidence="6">
    <location>
        <position position="154"/>
    </location>
    <ligand>
        <name>Mn(2+)</name>
        <dbReference type="ChEBI" id="CHEBI:29035"/>
    </ligand>
</feature>
<dbReference type="Proteomes" id="UP000037178">
    <property type="component" value="Unassembled WGS sequence"/>
</dbReference>
<dbReference type="InterPro" id="IPR019832">
    <property type="entry name" value="Mn/Fe_SOD_C"/>
</dbReference>
<evidence type="ECO:0000256" key="6">
    <source>
        <dbReference type="PIRSR" id="PIRSR000349-1"/>
    </source>
</evidence>
<name>A0A0J9GZ67_9RHOB</name>
<dbReference type="AlphaFoldDB" id="A0A0J9GZ67"/>
<feature type="binding site" evidence="6">
    <location>
        <position position="16"/>
    </location>
    <ligand>
        <name>Mn(2+)</name>
        <dbReference type="ChEBI" id="CHEBI:29035"/>
    </ligand>
</feature>
<dbReference type="Gene3D" id="3.55.40.20">
    <property type="entry name" value="Iron/manganese superoxide dismutase, C-terminal domain"/>
    <property type="match status" value="1"/>
</dbReference>
<dbReference type="Pfam" id="PF00081">
    <property type="entry name" value="Sod_Fe_N"/>
    <property type="match status" value="1"/>
</dbReference>
<evidence type="ECO:0000256" key="1">
    <source>
        <dbReference type="ARBA" id="ARBA00008714"/>
    </source>
</evidence>
<comment type="caution">
    <text evidence="10">The sequence shown here is derived from an EMBL/GenBank/DDBJ whole genome shotgun (WGS) entry which is preliminary data.</text>
</comment>
<organism evidence="10 11">
    <name type="scientific">Candidatus Rhodobacter oscarellae</name>
    <dbReference type="NCBI Taxonomy" id="1675527"/>
    <lineage>
        <taxon>Bacteria</taxon>
        <taxon>Pseudomonadati</taxon>
        <taxon>Pseudomonadota</taxon>
        <taxon>Alphaproteobacteria</taxon>
        <taxon>Rhodobacterales</taxon>
        <taxon>Rhodobacter group</taxon>
        <taxon>Rhodobacter</taxon>
    </lineage>
</organism>
<dbReference type="GO" id="GO:0046872">
    <property type="term" value="F:metal ion binding"/>
    <property type="evidence" value="ECO:0007669"/>
    <property type="project" value="UniProtKB-KW"/>
</dbReference>
<dbReference type="InterPro" id="IPR019833">
    <property type="entry name" value="Mn/Fe_SOD_BS"/>
</dbReference>
<keyword evidence="4 7" id="KW-0560">Oxidoreductase</keyword>
<evidence type="ECO:0000259" key="9">
    <source>
        <dbReference type="Pfam" id="PF02777"/>
    </source>
</evidence>
<evidence type="ECO:0000256" key="4">
    <source>
        <dbReference type="ARBA" id="ARBA00023002"/>
    </source>
</evidence>
<feature type="domain" description="Manganese/iron superoxide dismutase C-terminal" evidence="9">
    <location>
        <begin position="85"/>
        <end position="184"/>
    </location>
</feature>
<dbReference type="SUPFAM" id="SSF54719">
    <property type="entry name" value="Fe,Mn superoxide dismutase (SOD), C-terminal domain"/>
    <property type="match status" value="1"/>
</dbReference>
<evidence type="ECO:0000313" key="11">
    <source>
        <dbReference type="Proteomes" id="UP000037178"/>
    </source>
</evidence>
<dbReference type="PATRIC" id="fig|1675527.3.peg.3923"/>
<feature type="domain" description="Manganese/iron superoxide dismutase N-terminal" evidence="8">
    <location>
        <begin position="1"/>
        <end position="75"/>
    </location>
</feature>
<evidence type="ECO:0000256" key="7">
    <source>
        <dbReference type="RuleBase" id="RU000414"/>
    </source>
</evidence>
<feature type="binding site" evidence="6">
    <location>
        <position position="150"/>
    </location>
    <ligand>
        <name>Mn(2+)</name>
        <dbReference type="ChEBI" id="CHEBI:29035"/>
    </ligand>
</feature>
<dbReference type="InterPro" id="IPR019831">
    <property type="entry name" value="Mn/Fe_SOD_N"/>
</dbReference>
<evidence type="ECO:0000259" key="8">
    <source>
        <dbReference type="Pfam" id="PF00081"/>
    </source>
</evidence>
<keyword evidence="3 6" id="KW-0479">Metal-binding</keyword>
<dbReference type="PIRSF" id="PIRSF000349">
    <property type="entry name" value="SODismutase"/>
    <property type="match status" value="1"/>
</dbReference>
<keyword evidence="5" id="KW-0408">Iron</keyword>
<dbReference type="PROSITE" id="PS00088">
    <property type="entry name" value="SOD_MN"/>
    <property type="match status" value="1"/>
</dbReference>
<sequence length="190" mass="21131">MDALAPAMSSETLEFHYGKHHKAYVDKLNELTAGTPLEAASLEDIIQQSAQDPGQALLFNQAGQHWNHTHFWMGMRKGGGGAMPGHLEQRLISDFGSVDAFLAEFTQACLTQFGSGWGWLVFDGNKLSVTKTGNAEVPITQGHTALLTCDVWEHSYYVDYRNQRPKYVETFLNDLVDWQVVADRLEAVTG</sequence>
<dbReference type="FunFam" id="1.10.287.990:FF:000002">
    <property type="entry name" value="Superoxide dismutase"/>
    <property type="match status" value="1"/>
</dbReference>
<dbReference type="InterPro" id="IPR036314">
    <property type="entry name" value="SOD_C_sf"/>
</dbReference>
<comment type="function">
    <text evidence="7">Destroys radicals which are normally produced within the cells and which are toxic to biological systems.</text>
</comment>
<comment type="catalytic activity">
    <reaction evidence="7">
        <text>2 superoxide + 2 H(+) = H2O2 + O2</text>
        <dbReference type="Rhea" id="RHEA:20696"/>
        <dbReference type="ChEBI" id="CHEBI:15378"/>
        <dbReference type="ChEBI" id="CHEBI:15379"/>
        <dbReference type="ChEBI" id="CHEBI:16240"/>
        <dbReference type="ChEBI" id="CHEBI:18421"/>
        <dbReference type="EC" id="1.15.1.1"/>
    </reaction>
</comment>
<dbReference type="Pfam" id="PF02777">
    <property type="entry name" value="Sod_Fe_C"/>
    <property type="match status" value="1"/>
</dbReference>
<gene>
    <name evidence="10" type="ORF">AIOL_003743</name>
</gene>
<dbReference type="SUPFAM" id="SSF46609">
    <property type="entry name" value="Fe,Mn superoxide dismutase (SOD), N-terminal domain"/>
    <property type="match status" value="1"/>
</dbReference>
<reference evidence="10 11" key="1">
    <citation type="submission" date="2015-06" db="EMBL/GenBank/DDBJ databases">
        <title>Draft genome sequence of an Alphaproteobacteria species associated to the Mediterranean sponge Oscarella lobularis.</title>
        <authorList>
            <person name="Jourda C."/>
            <person name="Santini S."/>
            <person name="Claverie J.-M."/>
        </authorList>
    </citation>
    <scope>NUCLEOTIDE SEQUENCE [LARGE SCALE GENOMIC DNA]</scope>
    <source>
        <strain evidence="10">IGS</strain>
    </source>
</reference>
<protein>
    <recommendedName>
        <fullName evidence="2 7">Superoxide dismutase</fullName>
        <ecNumber evidence="2 7">1.15.1.1</ecNumber>
    </recommendedName>
</protein>
<dbReference type="EMBL" id="LFTY01000002">
    <property type="protein sequence ID" value="KMW58763.1"/>
    <property type="molecule type" value="Genomic_DNA"/>
</dbReference>
<feature type="binding site" evidence="6">
    <location>
        <position position="68"/>
    </location>
    <ligand>
        <name>Mn(2+)</name>
        <dbReference type="ChEBI" id="CHEBI:29035"/>
    </ligand>
</feature>
<dbReference type="EC" id="1.15.1.1" evidence="2 7"/>
<accession>A0A0J9GZ67</accession>
<dbReference type="InterPro" id="IPR036324">
    <property type="entry name" value="Mn/Fe_SOD_N_sf"/>
</dbReference>
<evidence type="ECO:0000256" key="5">
    <source>
        <dbReference type="ARBA" id="ARBA00023004"/>
    </source>
</evidence>
<dbReference type="PANTHER" id="PTHR42769">
    <property type="entry name" value="SUPEROXIDE DISMUTASE"/>
    <property type="match status" value="1"/>
</dbReference>
<dbReference type="STRING" id="1675527.AIOL_003743"/>
<dbReference type="InterPro" id="IPR001189">
    <property type="entry name" value="Mn/Fe_SOD"/>
</dbReference>
<proteinExistence type="inferred from homology"/>
<dbReference type="Gene3D" id="1.10.287.990">
    <property type="entry name" value="Fe,Mn superoxide dismutase (SOD) domain"/>
    <property type="match status" value="1"/>
</dbReference>
<evidence type="ECO:0000256" key="2">
    <source>
        <dbReference type="ARBA" id="ARBA00012682"/>
    </source>
</evidence>
<dbReference type="PANTHER" id="PTHR42769:SF3">
    <property type="entry name" value="SUPEROXIDE DISMUTASE [FE] 2, CHLOROPLASTIC"/>
    <property type="match status" value="1"/>
</dbReference>
<keyword evidence="11" id="KW-1185">Reference proteome</keyword>
<dbReference type="PRINTS" id="PR01703">
    <property type="entry name" value="MNSODISMTASE"/>
</dbReference>